<proteinExistence type="predicted"/>
<sequence length="79" mass="9152">MLAKNPEYYDQVVVKLDKIKGSTIKEENTGIQLFESGELDLQKISGLYVQQYQNNDSLVTQKDIANYFLDFMICQIKLE</sequence>
<reference evidence="1" key="1">
    <citation type="submission" date="2022-08" db="EMBL/GenBank/DDBJ databases">
        <title>Molecular epidemiological analysis of five strains of VanD-type vancomycin-resistant Enterococcus faecalis.</title>
        <authorList>
            <person name="Mimura K."/>
            <person name="Hashimoto Y."/>
            <person name="Tomita H."/>
        </authorList>
    </citation>
    <scope>NUCLEOTIDE SEQUENCE</scope>
    <source>
        <strain evidence="1">SVR2332</strain>
    </source>
</reference>
<evidence type="ECO:0000313" key="2">
    <source>
        <dbReference type="Proteomes" id="UP001317613"/>
    </source>
</evidence>
<gene>
    <name evidence="1" type="ORF">EfsSVR2332_34300</name>
</gene>
<protein>
    <submittedName>
        <fullName evidence="1">Uncharacterized protein</fullName>
    </submittedName>
</protein>
<dbReference type="EMBL" id="AP026729">
    <property type="protein sequence ID" value="BDQ63352.1"/>
    <property type="molecule type" value="Genomic_DNA"/>
</dbReference>
<name>A0AC59HUS8_ENTFL</name>
<dbReference type="Proteomes" id="UP001317613">
    <property type="component" value="Chromosome"/>
</dbReference>
<organism evidence="1 2">
    <name type="scientific">Enterococcus faecalis</name>
    <name type="common">Streptococcus faecalis</name>
    <dbReference type="NCBI Taxonomy" id="1351"/>
    <lineage>
        <taxon>Bacteria</taxon>
        <taxon>Bacillati</taxon>
        <taxon>Bacillota</taxon>
        <taxon>Bacilli</taxon>
        <taxon>Lactobacillales</taxon>
        <taxon>Enterococcaceae</taxon>
        <taxon>Enterococcus</taxon>
    </lineage>
</organism>
<evidence type="ECO:0000313" key="1">
    <source>
        <dbReference type="EMBL" id="BDQ63352.1"/>
    </source>
</evidence>
<accession>A0AC59HUS8</accession>